<dbReference type="AlphaFoldDB" id="A0A067PLV7"/>
<dbReference type="EMBL" id="KL197743">
    <property type="protein sequence ID" value="KDQ51982.1"/>
    <property type="molecule type" value="Genomic_DNA"/>
</dbReference>
<feature type="region of interest" description="Disordered" evidence="1">
    <location>
        <begin position="40"/>
        <end position="95"/>
    </location>
</feature>
<protein>
    <submittedName>
        <fullName evidence="2">Uncharacterized protein</fullName>
    </submittedName>
</protein>
<evidence type="ECO:0000256" key="1">
    <source>
        <dbReference type="SAM" id="MobiDB-lite"/>
    </source>
</evidence>
<feature type="region of interest" description="Disordered" evidence="1">
    <location>
        <begin position="115"/>
        <end position="183"/>
    </location>
</feature>
<feature type="compositionally biased region" description="Low complexity" evidence="1">
    <location>
        <begin position="115"/>
        <end position="135"/>
    </location>
</feature>
<reference evidence="3" key="1">
    <citation type="journal article" date="2014" name="Proc. Natl. Acad. Sci. U.S.A.">
        <title>Extensive sampling of basidiomycete genomes demonstrates inadequacy of the white-rot/brown-rot paradigm for wood decay fungi.</title>
        <authorList>
            <person name="Riley R."/>
            <person name="Salamov A.A."/>
            <person name="Brown D.W."/>
            <person name="Nagy L.G."/>
            <person name="Floudas D."/>
            <person name="Held B.W."/>
            <person name="Levasseur A."/>
            <person name="Lombard V."/>
            <person name="Morin E."/>
            <person name="Otillar R."/>
            <person name="Lindquist E.A."/>
            <person name="Sun H."/>
            <person name="LaButti K.M."/>
            <person name="Schmutz J."/>
            <person name="Jabbour D."/>
            <person name="Luo H."/>
            <person name="Baker S.E."/>
            <person name="Pisabarro A.G."/>
            <person name="Walton J.D."/>
            <person name="Blanchette R.A."/>
            <person name="Henrissat B."/>
            <person name="Martin F."/>
            <person name="Cullen D."/>
            <person name="Hibbett D.S."/>
            <person name="Grigoriev I.V."/>
        </authorList>
    </citation>
    <scope>NUCLEOTIDE SEQUENCE [LARGE SCALE GENOMIC DNA]</scope>
    <source>
        <strain evidence="3">MUCL 33604</strain>
    </source>
</reference>
<keyword evidence="3" id="KW-1185">Reference proteome</keyword>
<proteinExistence type="predicted"/>
<gene>
    <name evidence="2" type="ORF">JAAARDRAFT_198638</name>
</gene>
<dbReference type="InParanoid" id="A0A067PLV7"/>
<dbReference type="Proteomes" id="UP000027265">
    <property type="component" value="Unassembled WGS sequence"/>
</dbReference>
<feature type="compositionally biased region" description="Low complexity" evidence="1">
    <location>
        <begin position="40"/>
        <end position="56"/>
    </location>
</feature>
<sequence length="275" mass="29934">MSFRCTCADLDACTCPRTNSPPYHASYKDDFSHWGLGWPSHQPQYSPSPSTPTPSSGALQQSPSNHLPFGYPTTGQHTQHYGYPLHHPTPRHILPPVQHSISSLASAPYYYPHQLPPHLATTTPQTQQQPLTDQTGQIVNSGRKRKAVDSAPGEGDLRLAKQRRQTTRRRGPKPGKRLVTAPIVGVGPGTPVVPAVRVAPDSSNVVASGASESSRLYESLVRKAPHESSVVVTDVWRFVRPLDAKEKPSISPATTSPCRKKPSAEFVGCTLCKYP</sequence>
<accession>A0A067PLV7</accession>
<evidence type="ECO:0000313" key="2">
    <source>
        <dbReference type="EMBL" id="KDQ51982.1"/>
    </source>
</evidence>
<name>A0A067PLV7_9AGAM</name>
<dbReference type="HOGENOM" id="CLU_1012157_0_0_1"/>
<organism evidence="2 3">
    <name type="scientific">Jaapia argillacea MUCL 33604</name>
    <dbReference type="NCBI Taxonomy" id="933084"/>
    <lineage>
        <taxon>Eukaryota</taxon>
        <taxon>Fungi</taxon>
        <taxon>Dikarya</taxon>
        <taxon>Basidiomycota</taxon>
        <taxon>Agaricomycotina</taxon>
        <taxon>Agaricomycetes</taxon>
        <taxon>Agaricomycetidae</taxon>
        <taxon>Jaapiales</taxon>
        <taxon>Jaapiaceae</taxon>
        <taxon>Jaapia</taxon>
    </lineage>
</organism>
<evidence type="ECO:0000313" key="3">
    <source>
        <dbReference type="Proteomes" id="UP000027265"/>
    </source>
</evidence>
<feature type="compositionally biased region" description="Basic residues" evidence="1">
    <location>
        <begin position="160"/>
        <end position="176"/>
    </location>
</feature>